<comment type="similarity">
    <text evidence="2 13">Belongs to the glycosyl hydrolase 28 family.</text>
</comment>
<dbReference type="InterPro" id="IPR006626">
    <property type="entry name" value="PbH1"/>
</dbReference>
<evidence type="ECO:0000256" key="7">
    <source>
        <dbReference type="ARBA" id="ARBA00022801"/>
    </source>
</evidence>
<comment type="catalytic activity">
    <reaction evidence="11">
        <text>(1,4-alpha-D-galacturonosyl)n+m + H2O = (1,4-alpha-D-galacturonosyl)n + (1,4-alpha-D-galacturonosyl)m.</text>
        <dbReference type="EC" id="3.2.1.15"/>
    </reaction>
</comment>
<dbReference type="PANTHER" id="PTHR31884:SF1">
    <property type="entry name" value="POLYGALACTURONASE"/>
    <property type="match status" value="1"/>
</dbReference>
<feature type="signal peptide" evidence="14">
    <location>
        <begin position="1"/>
        <end position="21"/>
    </location>
</feature>
<evidence type="ECO:0000256" key="12">
    <source>
        <dbReference type="PROSITE-ProRule" id="PRU10052"/>
    </source>
</evidence>
<dbReference type="InterPro" id="IPR000743">
    <property type="entry name" value="Glyco_hydro_28"/>
</dbReference>
<dbReference type="GO" id="GO:0045490">
    <property type="term" value="P:pectin catabolic process"/>
    <property type="evidence" value="ECO:0007669"/>
    <property type="project" value="TreeGrafter"/>
</dbReference>
<accession>A0A7D8YGG4</accession>
<dbReference type="SUPFAM" id="SSF51126">
    <property type="entry name" value="Pectin lyase-like"/>
    <property type="match status" value="1"/>
</dbReference>
<keyword evidence="8" id="KW-1015">Disulfide bond</keyword>
<keyword evidence="6" id="KW-0677">Repeat</keyword>
<keyword evidence="7 13" id="KW-0378">Hydrolase</keyword>
<evidence type="ECO:0000256" key="9">
    <source>
        <dbReference type="ARBA" id="ARBA00023295"/>
    </source>
</evidence>
<gene>
    <name evidence="15" type="primary">PG1</name>
    <name evidence="15" type="ORF">LCER1_G007662</name>
</gene>
<proteinExistence type="inferred from homology"/>
<keyword evidence="10" id="KW-0961">Cell wall biogenesis/degradation</keyword>
<reference evidence="15 16" key="1">
    <citation type="submission" date="2018-05" db="EMBL/GenBank/DDBJ databases">
        <title>Whole genome sequencing for identification of molecular markers to develop diagnostic detection tools for the regulated plant pathogen Lachnellula willkommii.</title>
        <authorList>
            <person name="Giroux E."/>
            <person name="Bilodeau G."/>
        </authorList>
    </citation>
    <scope>NUCLEOTIDE SEQUENCE [LARGE SCALE GENOMIC DNA]</scope>
    <source>
        <strain evidence="15 16">CBS 625.97</strain>
    </source>
</reference>
<dbReference type="PROSITE" id="PS00502">
    <property type="entry name" value="POLYGALACTURONASE"/>
    <property type="match status" value="1"/>
</dbReference>
<dbReference type="InterPro" id="IPR050434">
    <property type="entry name" value="Glycosyl_hydrlase_28"/>
</dbReference>
<feature type="chain" id="PRO_5028829094" description="endo-polygalacturonase" evidence="14">
    <location>
        <begin position="22"/>
        <end position="379"/>
    </location>
</feature>
<keyword evidence="16" id="KW-1185">Reference proteome</keyword>
<dbReference type="Gene3D" id="2.160.20.10">
    <property type="entry name" value="Single-stranded right-handed beta-helix, Pectin lyase-like"/>
    <property type="match status" value="1"/>
</dbReference>
<protein>
    <recommendedName>
        <fullName evidence="3">endo-polygalacturonase</fullName>
        <ecNumber evidence="3">3.2.1.15</ecNumber>
    </recommendedName>
</protein>
<dbReference type="SMART" id="SM00710">
    <property type="entry name" value="PbH1"/>
    <property type="match status" value="7"/>
</dbReference>
<evidence type="ECO:0000256" key="10">
    <source>
        <dbReference type="ARBA" id="ARBA00023316"/>
    </source>
</evidence>
<keyword evidence="9 13" id="KW-0326">Glycosidase</keyword>
<dbReference type="GO" id="GO:0004650">
    <property type="term" value="F:polygalacturonase activity"/>
    <property type="evidence" value="ECO:0007669"/>
    <property type="project" value="UniProtKB-EC"/>
</dbReference>
<evidence type="ECO:0000256" key="5">
    <source>
        <dbReference type="ARBA" id="ARBA00022729"/>
    </source>
</evidence>
<evidence type="ECO:0000313" key="15">
    <source>
        <dbReference type="EMBL" id="TVY46841.1"/>
    </source>
</evidence>
<dbReference type="InterPro" id="IPR011050">
    <property type="entry name" value="Pectin_lyase_fold/virulence"/>
</dbReference>
<dbReference type="EMBL" id="QGMG01001555">
    <property type="protein sequence ID" value="TVY46841.1"/>
    <property type="molecule type" value="Genomic_DNA"/>
</dbReference>
<organism evidence="15 16">
    <name type="scientific">Lachnellula cervina</name>
    <dbReference type="NCBI Taxonomy" id="1316786"/>
    <lineage>
        <taxon>Eukaryota</taxon>
        <taxon>Fungi</taxon>
        <taxon>Dikarya</taxon>
        <taxon>Ascomycota</taxon>
        <taxon>Pezizomycotina</taxon>
        <taxon>Leotiomycetes</taxon>
        <taxon>Helotiales</taxon>
        <taxon>Lachnaceae</taxon>
        <taxon>Lachnellula</taxon>
    </lineage>
</organism>
<evidence type="ECO:0000256" key="3">
    <source>
        <dbReference type="ARBA" id="ARBA00012736"/>
    </source>
</evidence>
<evidence type="ECO:0000313" key="16">
    <source>
        <dbReference type="Proteomes" id="UP000481288"/>
    </source>
</evidence>
<evidence type="ECO:0000256" key="2">
    <source>
        <dbReference type="ARBA" id="ARBA00008834"/>
    </source>
</evidence>
<comment type="subcellular location">
    <subcellularLocation>
        <location evidence="1">Secreted</location>
    </subcellularLocation>
</comment>
<dbReference type="OrthoDB" id="1546079at2759"/>
<sequence length="379" mass="38125">MVQILKALGLGLSTASILVAAVPMPTAAPDIKNAVALEKRASCTFTDAAAASKSKTSCATIVLDNIAVPSGTTLDLTKLTSGTKVIFEGTTTWGYEEWSGPLFSVSGENIAVSGASGNSLDGNGAKWWDGEGTNGGKTKPKFFYAHSLTGNSTISGLNILNTPVQTFSINSATGLTISDVTIDNSAGDSGELGHNTDAFDVGSSTDVTISGANVKNQDDCLAINSGTGITFTGGTCSGGHGLSIGSVGGRDDNVVSDVTISSSTITDSANGVRIKTVSGATGSVKGVTYKDITLSSISSYGIVIEQDYENGSPTGTPTTGVPITDLTISGVKGTVSSSATNVYILCGSGSCSDWTWENVAVTGGKTSTKCSNLPSGASC</sequence>
<evidence type="ECO:0000256" key="11">
    <source>
        <dbReference type="ARBA" id="ARBA00034074"/>
    </source>
</evidence>
<name>A0A7D8YGG4_9HELO</name>
<dbReference type="Pfam" id="PF00295">
    <property type="entry name" value="Glyco_hydro_28"/>
    <property type="match status" value="1"/>
</dbReference>
<dbReference type="GO" id="GO:0005576">
    <property type="term" value="C:extracellular region"/>
    <property type="evidence" value="ECO:0007669"/>
    <property type="project" value="UniProtKB-SubCell"/>
</dbReference>
<dbReference type="GO" id="GO:0071555">
    <property type="term" value="P:cell wall organization"/>
    <property type="evidence" value="ECO:0007669"/>
    <property type="project" value="UniProtKB-KW"/>
</dbReference>
<keyword evidence="5 14" id="KW-0732">Signal</keyword>
<dbReference type="EC" id="3.2.1.15" evidence="3"/>
<evidence type="ECO:0000256" key="8">
    <source>
        <dbReference type="ARBA" id="ARBA00023157"/>
    </source>
</evidence>
<dbReference type="AlphaFoldDB" id="A0A7D8YGG4"/>
<comment type="caution">
    <text evidence="15">The sequence shown here is derived from an EMBL/GenBank/DDBJ whole genome shotgun (WGS) entry which is preliminary data.</text>
</comment>
<evidence type="ECO:0000256" key="6">
    <source>
        <dbReference type="ARBA" id="ARBA00022737"/>
    </source>
</evidence>
<feature type="active site" evidence="12">
    <location>
        <position position="240"/>
    </location>
</feature>
<dbReference type="InterPro" id="IPR012334">
    <property type="entry name" value="Pectin_lyas_fold"/>
</dbReference>
<evidence type="ECO:0000256" key="1">
    <source>
        <dbReference type="ARBA" id="ARBA00004613"/>
    </source>
</evidence>
<evidence type="ECO:0000256" key="4">
    <source>
        <dbReference type="ARBA" id="ARBA00022525"/>
    </source>
</evidence>
<keyword evidence="4" id="KW-0964">Secreted</keyword>
<dbReference type="Proteomes" id="UP000481288">
    <property type="component" value="Unassembled WGS sequence"/>
</dbReference>
<evidence type="ECO:0000256" key="14">
    <source>
        <dbReference type="SAM" id="SignalP"/>
    </source>
</evidence>
<dbReference type="PANTHER" id="PTHR31884">
    <property type="entry name" value="POLYGALACTURONASE"/>
    <property type="match status" value="1"/>
</dbReference>
<dbReference type="FunFam" id="2.160.20.10:FF:000002">
    <property type="entry name" value="Endopolygalacturonase D"/>
    <property type="match status" value="1"/>
</dbReference>
<evidence type="ECO:0000256" key="13">
    <source>
        <dbReference type="RuleBase" id="RU361169"/>
    </source>
</evidence>